<evidence type="ECO:0000313" key="4">
    <source>
        <dbReference type="EMBL" id="NYE83530.1"/>
    </source>
</evidence>
<feature type="domain" description="Response regulatory" evidence="2">
    <location>
        <begin position="19"/>
        <end position="139"/>
    </location>
</feature>
<dbReference type="PROSITE" id="PS50883">
    <property type="entry name" value="EAL"/>
    <property type="match status" value="1"/>
</dbReference>
<dbReference type="Pfam" id="PF00072">
    <property type="entry name" value="Response_reg"/>
    <property type="match status" value="1"/>
</dbReference>
<dbReference type="CDD" id="cd01948">
    <property type="entry name" value="EAL"/>
    <property type="match status" value="1"/>
</dbReference>
<reference evidence="4 5" key="1">
    <citation type="submission" date="2020-07" db="EMBL/GenBank/DDBJ databases">
        <title>Genomic Encyclopedia of Type Strains, Phase IV (KMG-V): Genome sequencing to study the core and pangenomes of soil and plant-associated prokaryotes.</title>
        <authorList>
            <person name="Whitman W."/>
        </authorList>
    </citation>
    <scope>NUCLEOTIDE SEQUENCE [LARGE SCALE GENOMIC DNA]</scope>
    <source>
        <strain evidence="4 5">SAS40</strain>
    </source>
</reference>
<sequence>MWQFDVDTYLETEALASLRVLVVQSQTVHRERIKLELRDAGVGHIDDAANGFQALALMRTRAFDLLIVDLVMPQLNGIQLLDQAAALCADIRILVAGDADAALLRTARKFAVTRDLRIHDCVPHPLREGLLVEVLRASLDDLAERRAPLVPPPQALPCPPRTRAHGPLDMAALLSTGCLRVAYQPKMSLMTNRLTGVEALARLRHPELGLLAPDAFMAAVSAQGRMTELTHRMLGLAAAEQSGWARQGSCTAVSVNVPATVVEAPRAVESLIEVVRRAGSQPEAITLEITETAPIIDKNAFYRAAAGLRLAGFGLAIDDVGTGHNSLDLLANGPFTELKVDRSFVARADACRASRAVLEACTRLGSELGMTVTAEGVESTAHLAQAALAGCDEVQGHLISAALPAEAIPPLIGRRLW</sequence>
<evidence type="ECO:0000313" key="5">
    <source>
        <dbReference type="Proteomes" id="UP000542125"/>
    </source>
</evidence>
<dbReference type="Gene3D" id="3.20.20.450">
    <property type="entry name" value="EAL domain"/>
    <property type="match status" value="1"/>
</dbReference>
<dbReference type="SUPFAM" id="SSF141868">
    <property type="entry name" value="EAL domain-like"/>
    <property type="match status" value="1"/>
</dbReference>
<dbReference type="Pfam" id="PF00563">
    <property type="entry name" value="EAL"/>
    <property type="match status" value="1"/>
</dbReference>
<protein>
    <submittedName>
        <fullName evidence="4">EAL domain-containing protein (Putative c-di-GMP-specific phosphodiesterase class I)/CheY-like chemotaxis protein</fullName>
    </submittedName>
</protein>
<evidence type="ECO:0000256" key="1">
    <source>
        <dbReference type="PROSITE-ProRule" id="PRU00169"/>
    </source>
</evidence>
<feature type="domain" description="EAL" evidence="3">
    <location>
        <begin position="163"/>
        <end position="416"/>
    </location>
</feature>
<evidence type="ECO:0000259" key="3">
    <source>
        <dbReference type="PROSITE" id="PS50883"/>
    </source>
</evidence>
<dbReference type="GO" id="GO:0000160">
    <property type="term" value="P:phosphorelay signal transduction system"/>
    <property type="evidence" value="ECO:0007669"/>
    <property type="project" value="InterPro"/>
</dbReference>
<organism evidence="4 5">
    <name type="scientific">Pigmentiphaga litoralis</name>
    <dbReference type="NCBI Taxonomy" id="516702"/>
    <lineage>
        <taxon>Bacteria</taxon>
        <taxon>Pseudomonadati</taxon>
        <taxon>Pseudomonadota</taxon>
        <taxon>Betaproteobacteria</taxon>
        <taxon>Burkholderiales</taxon>
        <taxon>Alcaligenaceae</taxon>
        <taxon>Pigmentiphaga</taxon>
    </lineage>
</organism>
<dbReference type="InterPro" id="IPR011006">
    <property type="entry name" value="CheY-like_superfamily"/>
</dbReference>
<dbReference type="AlphaFoldDB" id="A0A7Y9IVB9"/>
<dbReference type="Proteomes" id="UP000542125">
    <property type="component" value="Unassembled WGS sequence"/>
</dbReference>
<dbReference type="PANTHER" id="PTHR33121">
    <property type="entry name" value="CYCLIC DI-GMP PHOSPHODIESTERASE PDEF"/>
    <property type="match status" value="1"/>
</dbReference>
<dbReference type="EMBL" id="JACBYR010000001">
    <property type="protein sequence ID" value="NYE83530.1"/>
    <property type="molecule type" value="Genomic_DNA"/>
</dbReference>
<gene>
    <name evidence="4" type="ORF">FHW18_002801</name>
</gene>
<dbReference type="InterPro" id="IPR035919">
    <property type="entry name" value="EAL_sf"/>
</dbReference>
<dbReference type="GO" id="GO:0071111">
    <property type="term" value="F:cyclic-guanylate-specific phosphodiesterase activity"/>
    <property type="evidence" value="ECO:0007669"/>
    <property type="project" value="InterPro"/>
</dbReference>
<dbReference type="PROSITE" id="PS50110">
    <property type="entry name" value="RESPONSE_REGULATORY"/>
    <property type="match status" value="1"/>
</dbReference>
<name>A0A7Y9IVB9_9BURK</name>
<comment type="caution">
    <text evidence="4">The sequence shown here is derived from an EMBL/GenBank/DDBJ whole genome shotgun (WGS) entry which is preliminary data.</text>
</comment>
<keyword evidence="5" id="KW-1185">Reference proteome</keyword>
<dbReference type="RefSeq" id="WP_179587258.1">
    <property type="nucleotide sequence ID" value="NZ_JACBYR010000001.1"/>
</dbReference>
<keyword evidence="1" id="KW-0597">Phosphoprotein</keyword>
<dbReference type="InterPro" id="IPR001633">
    <property type="entry name" value="EAL_dom"/>
</dbReference>
<proteinExistence type="predicted"/>
<dbReference type="SUPFAM" id="SSF52172">
    <property type="entry name" value="CheY-like"/>
    <property type="match status" value="1"/>
</dbReference>
<accession>A0A7Y9IVB9</accession>
<dbReference type="CDD" id="cd00156">
    <property type="entry name" value="REC"/>
    <property type="match status" value="1"/>
</dbReference>
<dbReference type="InterPro" id="IPR050706">
    <property type="entry name" value="Cyclic-di-GMP_PDE-like"/>
</dbReference>
<dbReference type="InterPro" id="IPR001789">
    <property type="entry name" value="Sig_transdc_resp-reg_receiver"/>
</dbReference>
<evidence type="ECO:0000259" key="2">
    <source>
        <dbReference type="PROSITE" id="PS50110"/>
    </source>
</evidence>
<feature type="modified residue" description="4-aspartylphosphate" evidence="1">
    <location>
        <position position="69"/>
    </location>
</feature>
<dbReference type="PANTHER" id="PTHR33121:SF71">
    <property type="entry name" value="OXYGEN SENSOR PROTEIN DOSP"/>
    <property type="match status" value="1"/>
</dbReference>
<dbReference type="SMART" id="SM00052">
    <property type="entry name" value="EAL"/>
    <property type="match status" value="1"/>
</dbReference>
<dbReference type="SMART" id="SM00448">
    <property type="entry name" value="REC"/>
    <property type="match status" value="1"/>
</dbReference>
<dbReference type="Gene3D" id="3.40.50.2300">
    <property type="match status" value="1"/>
</dbReference>